<dbReference type="Proteomes" id="UP000322667">
    <property type="component" value="Chromosome A06"/>
</dbReference>
<evidence type="ECO:0000256" key="1">
    <source>
        <dbReference type="SAM" id="Phobius"/>
    </source>
</evidence>
<organism evidence="2 3">
    <name type="scientific">Gossypium tomentosum</name>
    <name type="common">Hawaiian cotton</name>
    <name type="synonym">Gossypium sandvicense</name>
    <dbReference type="NCBI Taxonomy" id="34277"/>
    <lineage>
        <taxon>Eukaryota</taxon>
        <taxon>Viridiplantae</taxon>
        <taxon>Streptophyta</taxon>
        <taxon>Embryophyta</taxon>
        <taxon>Tracheophyta</taxon>
        <taxon>Spermatophyta</taxon>
        <taxon>Magnoliopsida</taxon>
        <taxon>eudicotyledons</taxon>
        <taxon>Gunneridae</taxon>
        <taxon>Pentapetalae</taxon>
        <taxon>rosids</taxon>
        <taxon>malvids</taxon>
        <taxon>Malvales</taxon>
        <taxon>Malvaceae</taxon>
        <taxon>Malvoideae</taxon>
        <taxon>Gossypium</taxon>
    </lineage>
</organism>
<dbReference type="EMBL" id="CM017615">
    <property type="protein sequence ID" value="TYI22826.1"/>
    <property type="molecule type" value="Genomic_DNA"/>
</dbReference>
<feature type="transmembrane region" description="Helical" evidence="1">
    <location>
        <begin position="46"/>
        <end position="67"/>
    </location>
</feature>
<evidence type="ECO:0000313" key="2">
    <source>
        <dbReference type="EMBL" id="TYI22826.1"/>
    </source>
</evidence>
<name>A0A5D2Q337_GOSTO</name>
<protein>
    <submittedName>
        <fullName evidence="2">Uncharacterized protein</fullName>
    </submittedName>
</protein>
<keyword evidence="1" id="KW-0472">Membrane</keyword>
<evidence type="ECO:0000313" key="3">
    <source>
        <dbReference type="Proteomes" id="UP000322667"/>
    </source>
</evidence>
<dbReference type="AlphaFoldDB" id="A0A5D2Q337"/>
<proteinExistence type="predicted"/>
<keyword evidence="3" id="KW-1185">Reference proteome</keyword>
<keyword evidence="1" id="KW-0812">Transmembrane</keyword>
<keyword evidence="1" id="KW-1133">Transmembrane helix</keyword>
<sequence length="74" mass="8745">MLWRKSTHFDPYQMTHTSSMADLTRIICWRISTIRGSEVQPYSDEYFLFLLTLLLLGNGPLCLLFSLNVEIYKR</sequence>
<reference evidence="2 3" key="1">
    <citation type="submission" date="2019-07" db="EMBL/GenBank/DDBJ databases">
        <title>WGS assembly of Gossypium tomentosum.</title>
        <authorList>
            <person name="Chen Z.J."/>
            <person name="Sreedasyam A."/>
            <person name="Ando A."/>
            <person name="Song Q."/>
            <person name="De L."/>
            <person name="Hulse-Kemp A."/>
            <person name="Ding M."/>
            <person name="Ye W."/>
            <person name="Kirkbride R."/>
            <person name="Jenkins J."/>
            <person name="Plott C."/>
            <person name="Lovell J."/>
            <person name="Lin Y.-M."/>
            <person name="Vaughn R."/>
            <person name="Liu B."/>
            <person name="Li W."/>
            <person name="Simpson S."/>
            <person name="Scheffler B."/>
            <person name="Saski C."/>
            <person name="Grover C."/>
            <person name="Hu G."/>
            <person name="Conover J."/>
            <person name="Carlson J."/>
            <person name="Shu S."/>
            <person name="Boston L."/>
            <person name="Williams M."/>
            <person name="Peterson D."/>
            <person name="Mcgee K."/>
            <person name="Jones D."/>
            <person name="Wendel J."/>
            <person name="Stelly D."/>
            <person name="Grimwood J."/>
            <person name="Schmutz J."/>
        </authorList>
    </citation>
    <scope>NUCLEOTIDE SEQUENCE [LARGE SCALE GENOMIC DNA]</scope>
    <source>
        <strain evidence="2">7179.01</strain>
    </source>
</reference>
<gene>
    <name evidence="2" type="ORF">ES332_A06G128200v1</name>
</gene>
<accession>A0A5D2Q337</accession>